<evidence type="ECO:0000313" key="4">
    <source>
        <dbReference type="Proteomes" id="UP000263642"/>
    </source>
</evidence>
<dbReference type="SMART" id="SM00316">
    <property type="entry name" value="S1"/>
    <property type="match status" value="1"/>
</dbReference>
<dbReference type="InterPro" id="IPR003029">
    <property type="entry name" value="S1_domain"/>
</dbReference>
<dbReference type="SUPFAM" id="SSF50249">
    <property type="entry name" value="Nucleic acid-binding proteins"/>
    <property type="match status" value="1"/>
</dbReference>
<dbReference type="SUPFAM" id="SSF47781">
    <property type="entry name" value="RuvA domain 2-like"/>
    <property type="match status" value="2"/>
</dbReference>
<dbReference type="InterPro" id="IPR023323">
    <property type="entry name" value="Tex-like_dom_sf"/>
</dbReference>
<dbReference type="InterPro" id="IPR006641">
    <property type="entry name" value="YqgF/RNaseH-like_dom"/>
</dbReference>
<organism evidence="3 4">
    <name type="scientific">Gimesia maris</name>
    <dbReference type="NCBI Taxonomy" id="122"/>
    <lineage>
        <taxon>Bacteria</taxon>
        <taxon>Pseudomonadati</taxon>
        <taxon>Planctomycetota</taxon>
        <taxon>Planctomycetia</taxon>
        <taxon>Planctomycetales</taxon>
        <taxon>Planctomycetaceae</taxon>
        <taxon>Gimesia</taxon>
    </lineage>
</organism>
<dbReference type="AlphaFoldDB" id="A0A3D3R4S9"/>
<dbReference type="PANTHER" id="PTHR10724">
    <property type="entry name" value="30S RIBOSOMAL PROTEIN S1"/>
    <property type="match status" value="1"/>
</dbReference>
<dbReference type="InterPro" id="IPR012340">
    <property type="entry name" value="NA-bd_OB-fold"/>
</dbReference>
<dbReference type="InterPro" id="IPR044146">
    <property type="entry name" value="S1_Tex"/>
</dbReference>
<evidence type="ECO:0000256" key="1">
    <source>
        <dbReference type="SAM" id="MobiDB-lite"/>
    </source>
</evidence>
<dbReference type="Gene3D" id="1.10.150.310">
    <property type="entry name" value="Tex RuvX-like domain-like"/>
    <property type="match status" value="1"/>
</dbReference>
<accession>A0A3D3R4S9</accession>
<feature type="compositionally biased region" description="Low complexity" evidence="1">
    <location>
        <begin position="754"/>
        <end position="769"/>
    </location>
</feature>
<dbReference type="InterPro" id="IPR032639">
    <property type="entry name" value="Tex_YqgF"/>
</dbReference>
<dbReference type="Pfam" id="PF00575">
    <property type="entry name" value="S1"/>
    <property type="match status" value="1"/>
</dbReference>
<dbReference type="GO" id="GO:0003735">
    <property type="term" value="F:structural constituent of ribosome"/>
    <property type="evidence" value="ECO:0007669"/>
    <property type="project" value="TreeGrafter"/>
</dbReference>
<evidence type="ECO:0000259" key="2">
    <source>
        <dbReference type="PROSITE" id="PS50126"/>
    </source>
</evidence>
<dbReference type="PROSITE" id="PS50126">
    <property type="entry name" value="S1"/>
    <property type="match status" value="1"/>
</dbReference>
<dbReference type="InterPro" id="IPR012337">
    <property type="entry name" value="RNaseH-like_sf"/>
</dbReference>
<dbReference type="InterPro" id="IPR050437">
    <property type="entry name" value="Ribos_protein_bS1-like"/>
</dbReference>
<dbReference type="Pfam" id="PF12836">
    <property type="entry name" value="HHH_3"/>
    <property type="match status" value="1"/>
</dbReference>
<dbReference type="Gene3D" id="3.30.420.140">
    <property type="entry name" value="YqgF/RNase H-like domain"/>
    <property type="match status" value="1"/>
</dbReference>
<dbReference type="GO" id="GO:0006139">
    <property type="term" value="P:nucleobase-containing compound metabolic process"/>
    <property type="evidence" value="ECO:0007669"/>
    <property type="project" value="InterPro"/>
</dbReference>
<reference evidence="3 4" key="1">
    <citation type="journal article" date="2018" name="Nat. Biotechnol.">
        <title>A standardized bacterial taxonomy based on genome phylogeny substantially revises the tree of life.</title>
        <authorList>
            <person name="Parks D.H."/>
            <person name="Chuvochina M."/>
            <person name="Waite D.W."/>
            <person name="Rinke C."/>
            <person name="Skarshewski A."/>
            <person name="Chaumeil P.A."/>
            <person name="Hugenholtz P."/>
        </authorList>
    </citation>
    <scope>NUCLEOTIDE SEQUENCE [LARGE SCALE GENOMIC DNA]</scope>
    <source>
        <strain evidence="3">UBA9375</strain>
    </source>
</reference>
<comment type="caution">
    <text evidence="3">The sequence shown here is derived from an EMBL/GenBank/DDBJ whole genome shotgun (WGS) entry which is preliminary data.</text>
</comment>
<dbReference type="SUPFAM" id="SSF53098">
    <property type="entry name" value="Ribonuclease H-like"/>
    <property type="match status" value="1"/>
</dbReference>
<dbReference type="InterPro" id="IPR041692">
    <property type="entry name" value="HHH_9"/>
</dbReference>
<dbReference type="FunFam" id="2.40.50.140:FF:000051">
    <property type="entry name" value="RNA-binding transcriptional accessory protein"/>
    <property type="match status" value="1"/>
</dbReference>
<dbReference type="FunFam" id="1.10.150.310:FF:000002">
    <property type="entry name" value="Putative transcription modulator/accessory protein"/>
    <property type="match status" value="1"/>
</dbReference>
<dbReference type="Gene3D" id="1.10.10.650">
    <property type="entry name" value="RuvA domain 2-like"/>
    <property type="match status" value="1"/>
</dbReference>
<proteinExistence type="predicted"/>
<protein>
    <submittedName>
        <fullName evidence="3">RNA-binding transcriptional accessory protein</fullName>
    </submittedName>
</protein>
<dbReference type="Pfam" id="PF22706">
    <property type="entry name" value="Tex_central_region"/>
    <property type="match status" value="1"/>
</dbReference>
<dbReference type="SUPFAM" id="SSF158832">
    <property type="entry name" value="Tex N-terminal region-like"/>
    <property type="match status" value="1"/>
</dbReference>
<dbReference type="CDD" id="cd05685">
    <property type="entry name" value="S1_Tex"/>
    <property type="match status" value="1"/>
</dbReference>
<dbReference type="InterPro" id="IPR018974">
    <property type="entry name" value="Tex-like_N"/>
</dbReference>
<dbReference type="FunFam" id="3.30.420.140:FF:000001">
    <property type="entry name" value="RNA-binding transcriptional accessory protein"/>
    <property type="match status" value="1"/>
</dbReference>
<feature type="compositionally biased region" description="Basic residues" evidence="1">
    <location>
        <begin position="781"/>
        <end position="795"/>
    </location>
</feature>
<dbReference type="Gene3D" id="1.10.3500.10">
    <property type="entry name" value="Tex N-terminal region-like"/>
    <property type="match status" value="1"/>
</dbReference>
<dbReference type="Pfam" id="PF16921">
    <property type="entry name" value="Tex_YqgF"/>
    <property type="match status" value="1"/>
</dbReference>
<dbReference type="SMART" id="SM00732">
    <property type="entry name" value="YqgFc"/>
    <property type="match status" value="1"/>
</dbReference>
<sequence>MDAVEIQANNSSARFSERDAEQIASELNLTSQQILNVIALLDEGNTVPFITRYRKERTGNLDEVQIRDIQKRVQSKRQIWERASTILRLIEAQQQLTPELKAEIEKADTLKRLEDLYRPYRPKRTSRAATARKHGFEPLANAIWAGDASIDNLTNAALQYTKAEDGARTTEDVLKGAADILVEKIGEDPDVREISRKIAWRSGKLTVNATKKAEESGQEYRDYFNYSEQVVKVPHHRTMALNRGEKSGALRVRFEWADDSACMSIARHLNLNGHRFHEFLTEVINDALSRLIQPSLDREIRRELTEKAEKHAVSVFAQNLKNLLLQPPLQGQRILAIDPGLRTGCKLAVLDELGYCVATDLVYVTGSADKKGFARKKLAEVMTEHQCQLVAIGNGTACRETEEVITEMIEQDLPQARYLIVNEAGASIYSASPVAREEFPDLDATIRGTISIGRRLQDPLSELVKIDPQHLGVGMYQHDVNSKRLKESLDEVIESCVNYVGVNLNTASASLLRHVSGMNQLIARRITEWREKHGSFQSRKQLLDVAGVGEATFTQAAGFLKIDQGSEPLDSTWIHPESYEHAYKVFEQLELPPDSLKSSAQDRASIIEKVGQIDKGGLSKNLKIGLPTLEDILEAIVRPRRDPRADLPGPIFKQGVLKLEQLTEGMELQGTVLNVVDFGAFVDVGLKDSALIHVSEMANHFIENPYQFVSVGDVITAWVLGVDLERRRVSLTLIRPGTDRQPKKAQRPTKPAEKPASAKTAKPATASAKKTADSGNNSGHQQKKPPHQNRKRAKNKGPLPKLTDEMKTGEQPLQGFDQLKALWNQKKK</sequence>
<dbReference type="GO" id="GO:0003729">
    <property type="term" value="F:mRNA binding"/>
    <property type="evidence" value="ECO:0007669"/>
    <property type="project" value="TreeGrafter"/>
</dbReference>
<dbReference type="InterPro" id="IPR037027">
    <property type="entry name" value="YqgF/RNaseH-like_dom_sf"/>
</dbReference>
<dbReference type="GO" id="GO:0005737">
    <property type="term" value="C:cytoplasm"/>
    <property type="evidence" value="ECO:0007669"/>
    <property type="project" value="UniProtKB-ARBA"/>
</dbReference>
<gene>
    <name evidence="3" type="ORF">DIT97_12765</name>
</gene>
<dbReference type="EMBL" id="DQAY01000073">
    <property type="protein sequence ID" value="HCO23871.1"/>
    <property type="molecule type" value="Genomic_DNA"/>
</dbReference>
<feature type="region of interest" description="Disordered" evidence="1">
    <location>
        <begin position="735"/>
        <end position="828"/>
    </location>
</feature>
<dbReference type="GO" id="GO:0006412">
    <property type="term" value="P:translation"/>
    <property type="evidence" value="ECO:0007669"/>
    <property type="project" value="TreeGrafter"/>
</dbReference>
<name>A0A3D3R4S9_9PLAN</name>
<dbReference type="Proteomes" id="UP000263642">
    <property type="component" value="Unassembled WGS sequence"/>
</dbReference>
<dbReference type="InterPro" id="IPR010994">
    <property type="entry name" value="RuvA_2-like"/>
</dbReference>
<dbReference type="FunFam" id="1.10.10.650:FF:000001">
    <property type="entry name" value="S1 RNA-binding domain 1"/>
    <property type="match status" value="1"/>
</dbReference>
<evidence type="ECO:0000313" key="3">
    <source>
        <dbReference type="EMBL" id="HCO23871.1"/>
    </source>
</evidence>
<dbReference type="Gene3D" id="2.40.50.140">
    <property type="entry name" value="Nucleic acid-binding proteins"/>
    <property type="match status" value="1"/>
</dbReference>
<dbReference type="Pfam" id="PF09371">
    <property type="entry name" value="Tex_N"/>
    <property type="match status" value="1"/>
</dbReference>
<dbReference type="Pfam" id="PF17674">
    <property type="entry name" value="HHH_9"/>
    <property type="match status" value="1"/>
</dbReference>
<dbReference type="InterPro" id="IPR023319">
    <property type="entry name" value="Tex-like_HTH_dom_sf"/>
</dbReference>
<dbReference type="InterPro" id="IPR055179">
    <property type="entry name" value="Tex-like_central_region"/>
</dbReference>
<feature type="domain" description="S1 motif" evidence="2">
    <location>
        <begin position="665"/>
        <end position="734"/>
    </location>
</feature>
<dbReference type="PANTHER" id="PTHR10724:SF10">
    <property type="entry name" value="S1 RNA-BINDING DOMAIN-CONTAINING PROTEIN 1"/>
    <property type="match status" value="1"/>
</dbReference>